<reference evidence="1 2" key="1">
    <citation type="submission" date="2019-03" db="EMBL/GenBank/DDBJ databases">
        <title>Genomic Encyclopedia of Type Strains, Phase IV (KMG-IV): sequencing the most valuable type-strain genomes for metagenomic binning, comparative biology and taxonomic classification.</title>
        <authorList>
            <person name="Goeker M."/>
        </authorList>
    </citation>
    <scope>NUCLEOTIDE SEQUENCE [LARGE SCALE GENOMIC DNA]</scope>
    <source>
        <strain evidence="1 2">DSM 15264</strain>
    </source>
</reference>
<evidence type="ECO:0000313" key="2">
    <source>
        <dbReference type="Proteomes" id="UP000294772"/>
    </source>
</evidence>
<dbReference type="EMBL" id="SLXF01000005">
    <property type="protein sequence ID" value="TCP07063.1"/>
    <property type="molecule type" value="Genomic_DNA"/>
</dbReference>
<dbReference type="SUPFAM" id="SSF54637">
    <property type="entry name" value="Thioesterase/thiol ester dehydrase-isomerase"/>
    <property type="match status" value="1"/>
</dbReference>
<dbReference type="Pfam" id="PF13279">
    <property type="entry name" value="4HBT_2"/>
    <property type="match status" value="1"/>
</dbReference>
<protein>
    <submittedName>
        <fullName evidence="1">4-hydroxybenzoyl-CoA thioesterase</fullName>
    </submittedName>
</protein>
<comment type="caution">
    <text evidence="1">The sequence shown here is derived from an EMBL/GenBank/DDBJ whole genome shotgun (WGS) entry which is preliminary data.</text>
</comment>
<dbReference type="Proteomes" id="UP000294772">
    <property type="component" value="Unassembled WGS sequence"/>
</dbReference>
<dbReference type="PANTHER" id="PTHR31793:SF24">
    <property type="entry name" value="LONG-CHAIN ACYL-COA THIOESTERASE FADM"/>
    <property type="match status" value="1"/>
</dbReference>
<dbReference type="GO" id="GO:0047617">
    <property type="term" value="F:fatty acyl-CoA hydrolase activity"/>
    <property type="evidence" value="ECO:0007669"/>
    <property type="project" value="TreeGrafter"/>
</dbReference>
<gene>
    <name evidence="1" type="ORF">EV676_10583</name>
</gene>
<organism evidence="1 2">
    <name type="scientific">Caldimonas thermodepolymerans</name>
    <dbReference type="NCBI Taxonomy" id="215580"/>
    <lineage>
        <taxon>Bacteria</taxon>
        <taxon>Pseudomonadati</taxon>
        <taxon>Pseudomonadota</taxon>
        <taxon>Betaproteobacteria</taxon>
        <taxon>Burkholderiales</taxon>
        <taxon>Sphaerotilaceae</taxon>
        <taxon>Caldimonas</taxon>
    </lineage>
</organism>
<dbReference type="AlphaFoldDB" id="A0AA46DDD9"/>
<dbReference type="PANTHER" id="PTHR31793">
    <property type="entry name" value="4-HYDROXYBENZOYL-COA THIOESTERASE FAMILY MEMBER"/>
    <property type="match status" value="1"/>
</dbReference>
<dbReference type="CDD" id="cd00586">
    <property type="entry name" value="4HBT"/>
    <property type="match status" value="1"/>
</dbReference>
<proteinExistence type="predicted"/>
<dbReference type="InterPro" id="IPR050563">
    <property type="entry name" value="4-hydroxybenzoyl-CoA_TE"/>
</dbReference>
<sequence>MTNEMTHTAIRHAFERERLIRFAHCDPAGIVFFPQYLVMFNDLVEDWFTEGLGIEYASLLGPRRTGLPTVSLNCEFSAPSRMGETVTLGLSVERIGGASLTLQLGCRHGDEARVRARQVLVSTSLETHRAIPLPDDVRAALGRFVRDAPSSTGDT</sequence>
<accession>A0AA46DDD9</accession>
<dbReference type="Gene3D" id="3.10.129.10">
    <property type="entry name" value="Hotdog Thioesterase"/>
    <property type="match status" value="1"/>
</dbReference>
<evidence type="ECO:0000313" key="1">
    <source>
        <dbReference type="EMBL" id="TCP07063.1"/>
    </source>
</evidence>
<dbReference type="InterPro" id="IPR029069">
    <property type="entry name" value="HotDog_dom_sf"/>
</dbReference>
<name>A0AA46DDD9_9BURK</name>